<dbReference type="Gene3D" id="3.30.70.1450">
    <property type="entry name" value="Regulator of K+ conductance, C-terminal domain"/>
    <property type="match status" value="1"/>
</dbReference>
<keyword evidence="2" id="KW-0812">Transmembrane</keyword>
<keyword evidence="5" id="KW-1185">Reference proteome</keyword>
<feature type="transmembrane region" description="Helical" evidence="2">
    <location>
        <begin position="47"/>
        <end position="64"/>
    </location>
</feature>
<dbReference type="InterPro" id="IPR003148">
    <property type="entry name" value="RCK_N"/>
</dbReference>
<keyword evidence="2" id="KW-0472">Membrane</keyword>
<dbReference type="RefSeq" id="WP_011630261.1">
    <property type="nucleotide sequence ID" value="NC_008340.1"/>
</dbReference>
<reference evidence="5" key="1">
    <citation type="submission" date="2006-08" db="EMBL/GenBank/DDBJ databases">
        <title>Complete sequence of Alkalilimnicola ehrilichei MLHE-1.</title>
        <authorList>
            <person name="Copeland A."/>
            <person name="Lucas S."/>
            <person name="Lapidus A."/>
            <person name="Barry K."/>
            <person name="Detter J.C."/>
            <person name="Glavina del Rio T."/>
            <person name="Hammon N."/>
            <person name="Israni S."/>
            <person name="Dalin E."/>
            <person name="Tice H."/>
            <person name="Pitluck S."/>
            <person name="Sims D."/>
            <person name="Brettin T."/>
            <person name="Bruce D."/>
            <person name="Han C."/>
            <person name="Tapia R."/>
            <person name="Gilna P."/>
            <person name="Schmutz J."/>
            <person name="Larimer F."/>
            <person name="Land M."/>
            <person name="Hauser L."/>
            <person name="Kyrpides N."/>
            <person name="Mikhailova N."/>
            <person name="Oremland R.S."/>
            <person name="Hoeft S.E."/>
            <person name="Switzer-Blum J."/>
            <person name="Kulp T."/>
            <person name="King G."/>
            <person name="Tabita R."/>
            <person name="Witte B."/>
            <person name="Santini J.M."/>
            <person name="Basu P."/>
            <person name="Hollibaugh J.T."/>
            <person name="Xie G."/>
            <person name="Stolz J.F."/>
            <person name="Richardson P."/>
        </authorList>
    </citation>
    <scope>NUCLEOTIDE SEQUENCE [LARGE SCALE GENOMIC DNA]</scope>
    <source>
        <strain evidence="5">ATCC BAA-1101 / DSM 17681 / MLHE-1</strain>
    </source>
</reference>
<evidence type="ECO:0000256" key="1">
    <source>
        <dbReference type="ARBA" id="ARBA00004651"/>
    </source>
</evidence>
<feature type="transmembrane region" description="Helical" evidence="2">
    <location>
        <begin position="16"/>
        <end position="35"/>
    </location>
</feature>
<evidence type="ECO:0000313" key="4">
    <source>
        <dbReference type="EMBL" id="ABI57868.1"/>
    </source>
</evidence>
<dbReference type="InterPro" id="IPR006037">
    <property type="entry name" value="RCK_C"/>
</dbReference>
<dbReference type="AlphaFoldDB" id="Q0A5L9"/>
<dbReference type="Pfam" id="PF07885">
    <property type="entry name" value="Ion_trans_2"/>
    <property type="match status" value="1"/>
</dbReference>
<protein>
    <submittedName>
        <fullName evidence="4">TrkA-N domain protein</fullName>
    </submittedName>
</protein>
<evidence type="ECO:0000313" key="5">
    <source>
        <dbReference type="Proteomes" id="UP000001962"/>
    </source>
</evidence>
<keyword evidence="2" id="KW-1133">Transmembrane helix</keyword>
<dbReference type="SUPFAM" id="SSF81324">
    <property type="entry name" value="Voltage-gated potassium channels"/>
    <property type="match status" value="1"/>
</dbReference>
<feature type="domain" description="RCK C-terminal" evidence="3">
    <location>
        <begin position="486"/>
        <end position="537"/>
    </location>
</feature>
<accession>Q0A5L9</accession>
<dbReference type="InterPro" id="IPR036291">
    <property type="entry name" value="NAD(P)-bd_dom_sf"/>
</dbReference>
<sequence>MHTVIALVLRRMRGPLLLVIGAYAIAILGLVLIPGVDDQGEPWRMDFLHAFYFVTYTAPSIGFGEVPYDFTPAQRLWALVAIYLTVITWFYALVTIIALVQDRQFRETVTQTRFSRTVRHLRDPFYLICGYGDTGHLLVRSLTERGLRAVVLDIRQDRIDLLGTRDLVSYVPGLRTDAGQPTALLDAGLQHPCCVGVLAVTDSDHANLQVAISSKLLNPSLPVICRAESEEAAGNMASFGTDHIVNPFEAFGDRLAMAIRSPRMHQAYEWLSSMPGSPLVERPRPPAGTWIICGYGRLGRAVHRYLDDGGVATRVVDATPEESGAPEAAIVGKGTEAHTLEAAGVKSAAAILAATTDDADNLSIIMTARDLNPEIFLGARNNQLANKAVFRAADLHLPVEPSYIIATRILSLVNAPLLPDFLRLARKKEPAWHANLVTRMRLVSGEMVPEIWTLRLGEECCPVLIAALREGLIKRLGQLLRDPGDREAPLDVLPLLLTRSDEVHLVPEEDTVIEPDDQVLLCGTAKARRQLETSLHNINTLRYLGTGELRPDGSLWRWLARRARSRDRATDEGQPAADTKKAP</sequence>
<dbReference type="GO" id="GO:0008324">
    <property type="term" value="F:monoatomic cation transmembrane transporter activity"/>
    <property type="evidence" value="ECO:0007669"/>
    <property type="project" value="InterPro"/>
</dbReference>
<organism evidence="4 5">
    <name type="scientific">Alkalilimnicola ehrlichii (strain ATCC BAA-1101 / DSM 17681 / MLHE-1)</name>
    <dbReference type="NCBI Taxonomy" id="187272"/>
    <lineage>
        <taxon>Bacteria</taxon>
        <taxon>Pseudomonadati</taxon>
        <taxon>Pseudomonadota</taxon>
        <taxon>Gammaproteobacteria</taxon>
        <taxon>Chromatiales</taxon>
        <taxon>Ectothiorhodospiraceae</taxon>
        <taxon>Alkalilimnicola</taxon>
    </lineage>
</organism>
<comment type="subcellular location">
    <subcellularLocation>
        <location evidence="1">Cell membrane</location>
        <topology evidence="1">Multi-pass membrane protein</topology>
    </subcellularLocation>
</comment>
<dbReference type="Gene3D" id="3.40.50.720">
    <property type="entry name" value="NAD(P)-binding Rossmann-like Domain"/>
    <property type="match status" value="2"/>
</dbReference>
<dbReference type="OrthoDB" id="9781411at2"/>
<evidence type="ECO:0000259" key="3">
    <source>
        <dbReference type="PROSITE" id="PS51202"/>
    </source>
</evidence>
<dbReference type="SUPFAM" id="SSF51735">
    <property type="entry name" value="NAD(P)-binding Rossmann-fold domains"/>
    <property type="match status" value="2"/>
</dbReference>
<dbReference type="InterPro" id="IPR050721">
    <property type="entry name" value="Trk_Ktr_HKT_K-transport"/>
</dbReference>
<dbReference type="KEGG" id="aeh:Mlg_2528"/>
<feature type="transmembrane region" description="Helical" evidence="2">
    <location>
        <begin position="76"/>
        <end position="100"/>
    </location>
</feature>
<dbReference type="HOGENOM" id="CLU_023787_0_0_6"/>
<proteinExistence type="predicted"/>
<dbReference type="eggNOG" id="COG1226">
    <property type="taxonomic scope" value="Bacteria"/>
</dbReference>
<gene>
    <name evidence="4" type="ordered locus">Mlg_2528</name>
</gene>
<dbReference type="EMBL" id="CP000453">
    <property type="protein sequence ID" value="ABI57868.1"/>
    <property type="molecule type" value="Genomic_DNA"/>
</dbReference>
<dbReference type="Proteomes" id="UP000001962">
    <property type="component" value="Chromosome"/>
</dbReference>
<dbReference type="Pfam" id="PF02254">
    <property type="entry name" value="TrkA_N"/>
    <property type="match status" value="2"/>
</dbReference>
<dbReference type="InterPro" id="IPR013099">
    <property type="entry name" value="K_chnl_dom"/>
</dbReference>
<evidence type="ECO:0000256" key="2">
    <source>
        <dbReference type="SAM" id="Phobius"/>
    </source>
</evidence>
<dbReference type="PANTHER" id="PTHR43833">
    <property type="entry name" value="POTASSIUM CHANNEL PROTEIN 2-RELATED-RELATED"/>
    <property type="match status" value="1"/>
</dbReference>
<dbReference type="InterPro" id="IPR036721">
    <property type="entry name" value="RCK_C_sf"/>
</dbReference>
<dbReference type="GO" id="GO:0006813">
    <property type="term" value="P:potassium ion transport"/>
    <property type="evidence" value="ECO:0007669"/>
    <property type="project" value="InterPro"/>
</dbReference>
<dbReference type="GO" id="GO:0005886">
    <property type="term" value="C:plasma membrane"/>
    <property type="evidence" value="ECO:0007669"/>
    <property type="project" value="UniProtKB-SubCell"/>
</dbReference>
<name>Q0A5L9_ALKEH</name>
<dbReference type="PROSITE" id="PS51202">
    <property type="entry name" value="RCK_C"/>
    <property type="match status" value="1"/>
</dbReference>
<dbReference type="Gene3D" id="1.10.287.70">
    <property type="match status" value="1"/>
</dbReference>